<reference evidence="5 6" key="1">
    <citation type="submission" date="2016-02" db="EMBL/GenBank/DDBJ databases">
        <title>Discovery of a natural microsporidian pathogen with a broad tissue tropism in Caenorhabditis elegans.</title>
        <authorList>
            <person name="Luallen R.J."/>
            <person name="Reinke A.W."/>
            <person name="Tong L."/>
            <person name="Botts M.R."/>
            <person name="Felix M.-A."/>
            <person name="Troemel E.R."/>
        </authorList>
    </citation>
    <scope>NUCLEOTIDE SEQUENCE [LARGE SCALE GENOMIC DNA]</scope>
    <source>
        <strain evidence="5 6">JUm2807</strain>
    </source>
</reference>
<dbReference type="CDD" id="cd19821">
    <property type="entry name" value="Bbox1_BBX-like"/>
    <property type="match status" value="1"/>
</dbReference>
<keyword evidence="6" id="KW-1185">Reference proteome</keyword>
<evidence type="ECO:0000256" key="3">
    <source>
        <dbReference type="PROSITE-ProRule" id="PRU00024"/>
    </source>
</evidence>
<dbReference type="OrthoDB" id="153872at2759"/>
<dbReference type="PANTHER" id="PTHR25462:SF291">
    <property type="entry name" value="E3 UBIQUITIN-PROTEIN LIGASE TRIM45"/>
    <property type="match status" value="1"/>
</dbReference>
<evidence type="ECO:0000256" key="2">
    <source>
        <dbReference type="ARBA" id="ARBA00022833"/>
    </source>
</evidence>
<dbReference type="VEuPathDB" id="MicrosporidiaDB:NEDG_01424"/>
<dbReference type="InterPro" id="IPR047153">
    <property type="entry name" value="TRIM45/56/19-like"/>
</dbReference>
<dbReference type="SUPFAM" id="SSF57845">
    <property type="entry name" value="B-box zinc-binding domain"/>
    <property type="match status" value="1"/>
</dbReference>
<dbReference type="InterPro" id="IPR000315">
    <property type="entry name" value="Znf_B-box"/>
</dbReference>
<evidence type="ECO:0000256" key="1">
    <source>
        <dbReference type="ARBA" id="ARBA00022723"/>
    </source>
</evidence>
<sequence>MNDIEYQLKFLLNSMSLSVDKTKVSDNVKMESLLFLKKYKNQKMIYGFVHPKRAAPMATPVFGVPIDDTMVHHKVLYCQIAIGTPLFTSEEYAMNCKTPRGYDSFIIGNSNTPIEGVIAEVKKSQTFAGYSYIVPDSSRVLVLAEVEFTYDKELEERCKNSDTCEFCNAKPAVSFCLAERASFCGDCDNLFHANQFTQRHDRYYFNEVGKKKFLHCKDHTSTVIDYYCTSCNIPICTQCRIFGTHSESPNSKHKLITYIDACDMLRNKLLNEHELEDVNANRASGALLGVDQEISLFEKNIYDVRTRLECEYKNCLAILNDLVKRRYQKINAKFFEGKHLEQMALRAVEYPLAVDTSVLVDKWKSIEEMAARISETMLPVMEEDREIVVKGNITIQLADTADSPISPSSLDTSLEDNASRKRTEMLLNVARFRS</sequence>
<dbReference type="GO" id="GO:0008270">
    <property type="term" value="F:zinc ion binding"/>
    <property type="evidence" value="ECO:0007669"/>
    <property type="project" value="UniProtKB-KW"/>
</dbReference>
<accession>A0A177ECU8</accession>
<dbReference type="InterPro" id="IPR049808">
    <property type="entry name" value="CONSTANS-like_Bbox1"/>
</dbReference>
<feature type="domain" description="B box-type" evidence="4">
    <location>
        <begin position="211"/>
        <end position="258"/>
    </location>
</feature>
<dbReference type="PROSITE" id="PS50119">
    <property type="entry name" value="ZF_BBOX"/>
    <property type="match status" value="1"/>
</dbReference>
<comment type="caution">
    <text evidence="5">The sequence shown here is derived from an EMBL/GenBank/DDBJ whole genome shotgun (WGS) entry which is preliminary data.</text>
</comment>
<dbReference type="Gene3D" id="3.30.160.60">
    <property type="entry name" value="Classic Zinc Finger"/>
    <property type="match status" value="1"/>
</dbReference>
<dbReference type="GeneID" id="93647774"/>
<dbReference type="Pfam" id="PF00643">
    <property type="entry name" value="zf-B_box"/>
    <property type="match status" value="1"/>
</dbReference>
<dbReference type="EMBL" id="LTDL01000041">
    <property type="protein sequence ID" value="OAG29351.1"/>
    <property type="molecule type" value="Genomic_DNA"/>
</dbReference>
<dbReference type="GO" id="GO:0061630">
    <property type="term" value="F:ubiquitin protein ligase activity"/>
    <property type="evidence" value="ECO:0007669"/>
    <property type="project" value="TreeGrafter"/>
</dbReference>
<dbReference type="SMART" id="SM00336">
    <property type="entry name" value="BBOX"/>
    <property type="match status" value="2"/>
</dbReference>
<evidence type="ECO:0000259" key="4">
    <source>
        <dbReference type="PROSITE" id="PS50119"/>
    </source>
</evidence>
<protein>
    <recommendedName>
        <fullName evidence="4">B box-type domain-containing protein</fullName>
    </recommendedName>
</protein>
<dbReference type="RefSeq" id="XP_067544030.1">
    <property type="nucleotide sequence ID" value="XM_067688842.1"/>
</dbReference>
<dbReference type="Proteomes" id="UP000185944">
    <property type="component" value="Unassembled WGS sequence"/>
</dbReference>
<keyword evidence="2" id="KW-0862">Zinc</keyword>
<dbReference type="AlphaFoldDB" id="A0A177ECU8"/>
<gene>
    <name evidence="5" type="ORF">NEDG_01424</name>
</gene>
<evidence type="ECO:0000313" key="6">
    <source>
        <dbReference type="Proteomes" id="UP000185944"/>
    </source>
</evidence>
<dbReference type="PANTHER" id="PTHR25462">
    <property type="entry name" value="BONUS, ISOFORM C-RELATED"/>
    <property type="match status" value="1"/>
</dbReference>
<proteinExistence type="predicted"/>
<evidence type="ECO:0000313" key="5">
    <source>
        <dbReference type="EMBL" id="OAG29351.1"/>
    </source>
</evidence>
<dbReference type="STRING" id="1805483.A0A177ECU8"/>
<keyword evidence="3" id="KW-0863">Zinc-finger</keyword>
<organism evidence="5 6">
    <name type="scientific">Nematocida displodere</name>
    <dbReference type="NCBI Taxonomy" id="1805483"/>
    <lineage>
        <taxon>Eukaryota</taxon>
        <taxon>Fungi</taxon>
        <taxon>Fungi incertae sedis</taxon>
        <taxon>Microsporidia</taxon>
        <taxon>Nematocida</taxon>
    </lineage>
</organism>
<keyword evidence="1" id="KW-0479">Metal-binding</keyword>
<name>A0A177ECU8_9MICR</name>